<evidence type="ECO:0000313" key="2">
    <source>
        <dbReference type="EMBL" id="AAM87003.1"/>
    </source>
</evidence>
<dbReference type="AlphaFoldDB" id="Q8CKI1"/>
<proteinExistence type="predicted"/>
<protein>
    <recommendedName>
        <fullName evidence="4">Secreted protein</fullName>
    </recommendedName>
</protein>
<feature type="chain" id="PRO_5004304125" description="Secreted protein" evidence="1">
    <location>
        <begin position="26"/>
        <end position="153"/>
    </location>
</feature>
<sequence>MPTLAEFLLSLICMVSALQALTHSAACFSHCSILQHWSQSCAMLTSCQPFLTPHSPQDKKHNLAGWPLGDWAHSAVPSRQPPPHPRPALVRSERLGDQPLCGPNTPLKTPGCGLYKPSQQTPPVIPHSPNYWQWYLAGWFERSLLSQPPDRFG</sequence>
<dbReference type="Proteomes" id="UP000002490">
    <property type="component" value="Chromosome"/>
</dbReference>
<feature type="signal peptide" evidence="1">
    <location>
        <begin position="1"/>
        <end position="25"/>
    </location>
</feature>
<dbReference type="KEGG" id="ypk:y3454"/>
<dbReference type="DNASU" id="1148401"/>
<name>Q8CKI1_YERPE</name>
<evidence type="ECO:0008006" key="4">
    <source>
        <dbReference type="Google" id="ProtNLM"/>
    </source>
</evidence>
<accession>Q8CKI1</accession>
<gene>
    <name evidence="2" type="ordered locus">y3454</name>
</gene>
<evidence type="ECO:0000313" key="3">
    <source>
        <dbReference type="Proteomes" id="UP000002490"/>
    </source>
</evidence>
<reference evidence="2 3" key="1">
    <citation type="journal article" date="2002" name="J. Bacteriol.">
        <title>Genome sequence of Yersinia pestis KIM.</title>
        <authorList>
            <person name="Deng W."/>
            <person name="Burland V."/>
            <person name="Plunkett G.III."/>
            <person name="Boutin A."/>
            <person name="Mayhew G.F."/>
            <person name="Liss P."/>
            <person name="Perna N.T."/>
            <person name="Rose D.J."/>
            <person name="Mau B."/>
            <person name="Zhou S."/>
            <person name="Schwartz D.C."/>
            <person name="Fetherston J.D."/>
            <person name="Lindler L.E."/>
            <person name="Brubaker R.R."/>
            <person name="Plana G.V."/>
            <person name="Straley S.C."/>
            <person name="McDonough K.A."/>
            <person name="Nilles M.L."/>
            <person name="Matson J.S."/>
            <person name="Blattner F.R."/>
            <person name="Perry R.D."/>
        </authorList>
    </citation>
    <scope>NUCLEOTIDE SEQUENCE [LARGE SCALE GENOMIC DNA]</scope>
    <source>
        <strain evidence="3">KIM10+ / Biovar Mediaevalis</strain>
    </source>
</reference>
<dbReference type="EMBL" id="AE009952">
    <property type="protein sequence ID" value="AAM87003.1"/>
    <property type="molecule type" value="Genomic_DNA"/>
</dbReference>
<dbReference type="IntAct" id="Q8CKI1">
    <property type="interactions" value="4"/>
</dbReference>
<dbReference type="HOGENOM" id="CLU_1712600_0_0_6"/>
<keyword evidence="1" id="KW-0732">Signal</keyword>
<evidence type="ECO:0000256" key="1">
    <source>
        <dbReference type="SAM" id="SignalP"/>
    </source>
</evidence>
<organism evidence="2 3">
    <name type="scientific">Yersinia pestis</name>
    <dbReference type="NCBI Taxonomy" id="632"/>
    <lineage>
        <taxon>Bacteria</taxon>
        <taxon>Pseudomonadati</taxon>
        <taxon>Pseudomonadota</taxon>
        <taxon>Gammaproteobacteria</taxon>
        <taxon>Enterobacterales</taxon>
        <taxon>Yersiniaceae</taxon>
        <taxon>Yersinia</taxon>
    </lineage>
</organism>